<dbReference type="InterPro" id="IPR052957">
    <property type="entry name" value="Auxin_embryo_med"/>
</dbReference>
<dbReference type="SUPFAM" id="SSF55874">
    <property type="entry name" value="ATPase domain of HSP90 chaperone/DNA topoisomerase II/histidine kinase"/>
    <property type="match status" value="1"/>
</dbReference>
<evidence type="ECO:0000313" key="4">
    <source>
        <dbReference type="Proteomes" id="UP001252186"/>
    </source>
</evidence>
<dbReference type="EMBL" id="JAVRHV010000001">
    <property type="protein sequence ID" value="MDT0552121.1"/>
    <property type="molecule type" value="Genomic_DNA"/>
</dbReference>
<dbReference type="InterPro" id="IPR036890">
    <property type="entry name" value="HATPase_C_sf"/>
</dbReference>
<comment type="caution">
    <text evidence="3">The sequence shown here is derived from an EMBL/GenBank/DDBJ whole genome shotgun (WGS) entry which is preliminary data.</text>
</comment>
<name>A0ABU2Y1U4_9FLAO</name>
<reference evidence="3 4" key="1">
    <citation type="submission" date="2023-09" db="EMBL/GenBank/DDBJ databases">
        <authorList>
            <person name="Rey-Velasco X."/>
        </authorList>
    </citation>
    <scope>NUCLEOTIDE SEQUENCE [LARGE SCALE GENOMIC DNA]</scope>
    <source>
        <strain evidence="3 4">P050</strain>
    </source>
</reference>
<dbReference type="InterPro" id="IPR024975">
    <property type="entry name" value="NOV_C"/>
</dbReference>
<dbReference type="PANTHER" id="PTHR32387:SF0">
    <property type="entry name" value="PROTEIN NO VEIN"/>
    <property type="match status" value="1"/>
</dbReference>
<accession>A0ABU2Y1U4</accession>
<protein>
    <submittedName>
        <fullName evidence="3">DUF3883 domain-containing protein</fullName>
    </submittedName>
</protein>
<dbReference type="Pfam" id="PF13020">
    <property type="entry name" value="NOV_C"/>
    <property type="match status" value="1"/>
</dbReference>
<feature type="region of interest" description="Disordered" evidence="1">
    <location>
        <begin position="1371"/>
        <end position="1395"/>
    </location>
</feature>
<gene>
    <name evidence="3" type="ORF">RM519_02575</name>
</gene>
<organism evidence="3 4">
    <name type="scientific">Urechidicola vernalis</name>
    <dbReference type="NCBI Taxonomy" id="3075600"/>
    <lineage>
        <taxon>Bacteria</taxon>
        <taxon>Pseudomonadati</taxon>
        <taxon>Bacteroidota</taxon>
        <taxon>Flavobacteriia</taxon>
        <taxon>Flavobacteriales</taxon>
        <taxon>Flavobacteriaceae</taxon>
        <taxon>Urechidicola</taxon>
    </lineage>
</organism>
<dbReference type="RefSeq" id="WP_311591950.1">
    <property type="nucleotide sequence ID" value="NZ_JAVRHV010000001.1"/>
</dbReference>
<dbReference type="PANTHER" id="PTHR32387">
    <property type="entry name" value="WU:FJ29H11"/>
    <property type="match status" value="1"/>
</dbReference>
<evidence type="ECO:0000313" key="3">
    <source>
        <dbReference type="EMBL" id="MDT0552121.1"/>
    </source>
</evidence>
<feature type="domain" description="Protein NO VEIN C-terminal" evidence="2">
    <location>
        <begin position="1423"/>
        <end position="1503"/>
    </location>
</feature>
<dbReference type="NCBIfam" id="NF047352">
    <property type="entry name" value="P_loop_sacsin"/>
    <property type="match status" value="1"/>
</dbReference>
<evidence type="ECO:0000256" key="1">
    <source>
        <dbReference type="SAM" id="MobiDB-lite"/>
    </source>
</evidence>
<proteinExistence type="predicted"/>
<feature type="compositionally biased region" description="Basic and acidic residues" evidence="1">
    <location>
        <begin position="1379"/>
        <end position="1395"/>
    </location>
</feature>
<evidence type="ECO:0000259" key="2">
    <source>
        <dbReference type="Pfam" id="PF13020"/>
    </source>
</evidence>
<dbReference type="Proteomes" id="UP001252186">
    <property type="component" value="Unassembled WGS sequence"/>
</dbReference>
<sequence>MNLKKTANKLFEDSKRTPIRGLSAIAEAEKYLQQAYEGRYFFELIQNVRDANKEINQDGEIYIELKENVLSISNTGAEFSAKGIEGITTIGESTKQSQEYIGFKGIGFKSIQEISQSPCIQTKYGSIYFDRKLTLKKYNGTNLKEEKTPLFYFPHFKDQKLSNSEIKNNIVTKIKLPLKENISENQIIEAFSEIRPKQLILLGNIRLLHFKSLTKFSLSKNLKKHIIEVRENELLINKYKYFSPNKKITIPEEILSSLEGKEKEIFESNSEIDINIVLELTESNRIKIIDEAKLYLYYPLQISSGFRFIIHSYFIVNPERTALRDSKLNDFLLSSIGHFIATEVLRKLKKTRSNTTSIFCFKRNEDAKINHLYNSLVYELKNQKFIYDNRNKKYFRPDDVIVADGFDKGLFPNGILGGKQLIFTDDNEVIEWLRNEFAVKYLTFQDISNEIERECKRQAKLKNINFFQNLYNYVSAHEGLNIIGKKVLLTSNWRLVSSEEYVFYGGGKRKPLKLSLSIKKQIHFIHKEIIIRDFREGRSRTGIAEFNTYELVRRLLGLFDKVHVPNSDLLNALYNLYPFDSKSELEIKEKIILPIKNSKDWLSPLFNPIYFETNNLLKLYPDGKFIDSEKLKWEGTKSSQVCKQDFLKTFGVWEIPAIYISETELVKSNGNREKLLVNLSGLVSRPFYIKNDRVLDLPIKYNHWFTNSVLNNWSIYNSFITSSIIPDLKYFNNQSYTRNTNGQQSILLSGFIESLREESWIVFSGEESSFQIVKIIGINLLDYSQGHNQVIGRFIKLFPINYYNNKDFIKAIGLLHFDGDSIDDFIQILDFIHKKYETNIPEEKDFINFYNRVLGKLVDFYFINNQTDSVSDLENEYFLSIDETTKVRYWKKAKQVYYIDDKANYDILPIAIKEKVQPHFTKRDKNTFGKIAARIGRRFSNSINKELIESEITQTSTLLNYLEYLPECLAILESSLDSNIDGFFEKIAQIRIFVCSKLEIKILVDGSPQELIIPVDHFVDLDSNLDIHLSKSYSSSKNKQIAEVLNELFVNLLSRDLLRFKPEIFRFLNSSEKNEFLDDYEIFEERIEEIRNKLNTSFLTPSQKFWKSILYAKEINDIKNIFNGKYINFQILSKSLKIEMNLIDKIQSEFNFHDTSDQGNIILLTKLLNDISLLFKILNENIFPKIDFRDYYQKRLRKQKNNFENKFDSILHNYLSKKDVESQSKYQDYLDNYKLYLDLSIPIDSINLDIEKLLIEKLNHFYFLNLSENDLVENQSNFNSIKLYNKNFSALKSKLTSIRYSKENLEIFLESNKNRSLLYFSNNKYLITSFVDWLKENEEKHKPESEEELTDFLNQYSSIDNSNIEIISTNQTEVKNSSKKNENNGKSGDRFDGGASVNDKKQIGLIAELIVFEKLNASYRNVIWSSKYASKIPKTHVGYNPEGHDGLGYDIEYLDSEGNKYYVEVKGRSDNSESFEISKNEINKALKEGEFYKIIFVSQTMNNGKRRIRDLGNLFLLENGEDFFSNRKFTAIYKNFEIRFQEV</sequence>
<keyword evidence="4" id="KW-1185">Reference proteome</keyword>